<keyword evidence="4" id="KW-1133">Transmembrane helix</keyword>
<keyword evidence="4" id="KW-0472">Membrane</keyword>
<evidence type="ECO:0000256" key="4">
    <source>
        <dbReference type="SAM" id="Phobius"/>
    </source>
</evidence>
<dbReference type="SUPFAM" id="SSF48452">
    <property type="entry name" value="TPR-like"/>
    <property type="match status" value="1"/>
</dbReference>
<dbReference type="InterPro" id="IPR013105">
    <property type="entry name" value="TPR_2"/>
</dbReference>
<comment type="caution">
    <text evidence="5">The sequence shown here is derived from an EMBL/GenBank/DDBJ whole genome shotgun (WGS) entry which is preliminary data.</text>
</comment>
<dbReference type="Proteomes" id="UP000292372">
    <property type="component" value="Unassembled WGS sequence"/>
</dbReference>
<evidence type="ECO:0000313" key="5">
    <source>
        <dbReference type="EMBL" id="TBN17803.1"/>
    </source>
</evidence>
<evidence type="ECO:0000256" key="1">
    <source>
        <dbReference type="ARBA" id="ARBA00022737"/>
    </source>
</evidence>
<dbReference type="AlphaFoldDB" id="A0A4Q9FRC6"/>
<keyword evidence="2 3" id="KW-0802">TPR repeat</keyword>
<dbReference type="InterPro" id="IPR050498">
    <property type="entry name" value="Ycf3"/>
</dbReference>
<name>A0A4Q9FRC6_9FLAO</name>
<dbReference type="EMBL" id="SIRS01000002">
    <property type="protein sequence ID" value="TBN17803.1"/>
    <property type="molecule type" value="Genomic_DNA"/>
</dbReference>
<reference evidence="5 6" key="1">
    <citation type="journal article" date="2015" name="Int. J. Syst. Evol. Microbiol.">
        <title>Hyunsoonleella pacifica sp. nov., isolated from seawater of South Pacific Gyre.</title>
        <authorList>
            <person name="Gao X."/>
            <person name="Zhang Z."/>
            <person name="Dai X."/>
            <person name="Zhang X.H."/>
        </authorList>
    </citation>
    <scope>NUCLEOTIDE SEQUENCE [LARGE SCALE GENOMIC DNA]</scope>
    <source>
        <strain evidence="5 6">SW033</strain>
    </source>
</reference>
<dbReference type="InterPro" id="IPR019734">
    <property type="entry name" value="TPR_rpt"/>
</dbReference>
<evidence type="ECO:0000256" key="2">
    <source>
        <dbReference type="ARBA" id="ARBA00022803"/>
    </source>
</evidence>
<feature type="transmembrane region" description="Helical" evidence="4">
    <location>
        <begin position="91"/>
        <end position="115"/>
    </location>
</feature>
<dbReference type="InterPro" id="IPR011990">
    <property type="entry name" value="TPR-like_helical_dom_sf"/>
</dbReference>
<evidence type="ECO:0000313" key="6">
    <source>
        <dbReference type="Proteomes" id="UP000292372"/>
    </source>
</evidence>
<dbReference type="PANTHER" id="PTHR44858:SF1">
    <property type="entry name" value="UDP-N-ACETYLGLUCOSAMINE--PEPTIDE N-ACETYLGLUCOSAMINYLTRANSFERASE SPINDLY-RELATED"/>
    <property type="match status" value="1"/>
</dbReference>
<keyword evidence="6" id="KW-1185">Reference proteome</keyword>
<feature type="repeat" description="TPR" evidence="3">
    <location>
        <begin position="275"/>
        <end position="308"/>
    </location>
</feature>
<keyword evidence="1" id="KW-0677">Repeat</keyword>
<dbReference type="SMART" id="SM00028">
    <property type="entry name" value="TPR"/>
    <property type="match status" value="4"/>
</dbReference>
<organism evidence="5 6">
    <name type="scientific">Hyunsoonleella pacifica</name>
    <dbReference type="NCBI Taxonomy" id="1080224"/>
    <lineage>
        <taxon>Bacteria</taxon>
        <taxon>Pseudomonadati</taxon>
        <taxon>Bacteroidota</taxon>
        <taxon>Flavobacteriia</taxon>
        <taxon>Flavobacteriales</taxon>
        <taxon>Flavobacteriaceae</taxon>
    </lineage>
</organism>
<keyword evidence="4" id="KW-0812">Transmembrane</keyword>
<dbReference type="RefSeq" id="WP_130936093.1">
    <property type="nucleotide sequence ID" value="NZ_BMEE01000001.1"/>
</dbReference>
<dbReference type="PROSITE" id="PS50005">
    <property type="entry name" value="TPR"/>
    <property type="match status" value="3"/>
</dbReference>
<feature type="repeat" description="TPR" evidence="3">
    <location>
        <begin position="343"/>
        <end position="376"/>
    </location>
</feature>
<gene>
    <name evidence="5" type="ORF">EYD46_05685</name>
</gene>
<dbReference type="PANTHER" id="PTHR44858">
    <property type="entry name" value="TETRATRICOPEPTIDE REPEAT PROTEIN 6"/>
    <property type="match status" value="1"/>
</dbReference>
<sequence>MPVEVILKLMFFGFLLRPITVFLHELGHGIPALFLTKGKVSIYLGSYGNSKNSFKLNISRLEFFLHKSNPCFWKYGLCKMHDQEISLNRQIIIILFGPIASLILAAFFTYLIFCTNQTDDLIFVFFIFMLSSIYDFYINIAPRKKPIELHNGKTVFNDGKQILNLLKYRNILEEYNIGAKYYNNEEYGLAAVTLEKVYEKGYRERIIYQLLISAYLQIKDYPNSQRVNDLYNNEFKKEFNSNDYTNSGLIKSFSGAYNEALVDYNKAIELDPKNSTAFNNRGYTYNVMKDYESAILDFEEAISLEDSFAYALNNRGFAKIKLGLKAEGLKDLEKSMTLNGTNSYCYLNFGVYHYDNGKYKKALECFNKAKELDDKTYLLDKYIEKVNEKLSL</sequence>
<dbReference type="Gene3D" id="1.25.40.10">
    <property type="entry name" value="Tetratricopeptide repeat domain"/>
    <property type="match status" value="1"/>
</dbReference>
<evidence type="ECO:0000256" key="3">
    <source>
        <dbReference type="PROSITE-ProRule" id="PRU00339"/>
    </source>
</evidence>
<accession>A0A4Q9FRC6</accession>
<proteinExistence type="predicted"/>
<dbReference type="OrthoDB" id="9785181at2"/>
<protein>
    <submittedName>
        <fullName evidence="5">Tetratricopeptide repeat protein</fullName>
    </submittedName>
</protein>
<dbReference type="Pfam" id="PF07719">
    <property type="entry name" value="TPR_2"/>
    <property type="match status" value="1"/>
</dbReference>
<dbReference type="Pfam" id="PF13414">
    <property type="entry name" value="TPR_11"/>
    <property type="match status" value="1"/>
</dbReference>
<feature type="transmembrane region" description="Helical" evidence="4">
    <location>
        <begin position="121"/>
        <end position="140"/>
    </location>
</feature>
<feature type="repeat" description="TPR" evidence="3">
    <location>
        <begin position="241"/>
        <end position="274"/>
    </location>
</feature>